<organism evidence="2 3">
    <name type="scientific">Streptomyces coryli</name>
    <dbReference type="NCBI Taxonomy" id="1128680"/>
    <lineage>
        <taxon>Bacteria</taxon>
        <taxon>Bacillati</taxon>
        <taxon>Actinomycetota</taxon>
        <taxon>Actinomycetes</taxon>
        <taxon>Kitasatosporales</taxon>
        <taxon>Streptomycetaceae</taxon>
        <taxon>Streptomyces</taxon>
    </lineage>
</organism>
<dbReference type="SUPFAM" id="SSF51182">
    <property type="entry name" value="RmlC-like cupins"/>
    <property type="match status" value="1"/>
</dbReference>
<keyword evidence="3" id="KW-1185">Reference proteome</keyword>
<dbReference type="InterPro" id="IPR011051">
    <property type="entry name" value="RmlC_Cupin_sf"/>
</dbReference>
<accession>A0A6G4UD64</accession>
<sequence>MTEKNAQADAQSHVQHPTDEIRFVATGALPWEDVGPGVTVRTLPATPHNEAWIVRWAPGARWPGVDIHGGEERYYVLSGSLVDEGRLHREGDYVVLDKGTSHSPYSDTGATLLVTSTLV</sequence>
<evidence type="ECO:0000259" key="1">
    <source>
        <dbReference type="Pfam" id="PF12973"/>
    </source>
</evidence>
<evidence type="ECO:0000313" key="2">
    <source>
        <dbReference type="EMBL" id="NGN69952.1"/>
    </source>
</evidence>
<dbReference type="AlphaFoldDB" id="A0A6G4UD64"/>
<dbReference type="Gene3D" id="2.60.120.10">
    <property type="entry name" value="Jelly Rolls"/>
    <property type="match status" value="1"/>
</dbReference>
<dbReference type="InterPro" id="IPR014710">
    <property type="entry name" value="RmlC-like_jellyroll"/>
</dbReference>
<dbReference type="EMBL" id="JAAKZV010000369">
    <property type="protein sequence ID" value="NGN69952.1"/>
    <property type="molecule type" value="Genomic_DNA"/>
</dbReference>
<evidence type="ECO:0000313" key="3">
    <source>
        <dbReference type="Proteomes" id="UP000481583"/>
    </source>
</evidence>
<reference evidence="2 3" key="1">
    <citation type="submission" date="2020-02" db="EMBL/GenBank/DDBJ databases">
        <title>Whole-genome analyses of novel actinobacteria.</title>
        <authorList>
            <person name="Sahin N."/>
        </authorList>
    </citation>
    <scope>NUCLEOTIDE SEQUENCE [LARGE SCALE GENOMIC DNA]</scope>
    <source>
        <strain evidence="2 3">A7024</strain>
    </source>
</reference>
<dbReference type="RefSeq" id="WP_165245337.1">
    <property type="nucleotide sequence ID" value="NZ_JAAKZV010000369.1"/>
</dbReference>
<gene>
    <name evidence="2" type="ORF">G5C51_39450</name>
</gene>
<dbReference type="Pfam" id="PF12973">
    <property type="entry name" value="Cupin_7"/>
    <property type="match status" value="1"/>
</dbReference>
<dbReference type="InterPro" id="IPR025979">
    <property type="entry name" value="ChrR-like_cupin_dom"/>
</dbReference>
<proteinExistence type="predicted"/>
<name>A0A6G4UD64_9ACTN</name>
<feature type="domain" description="ChrR-like cupin" evidence="1">
    <location>
        <begin position="23"/>
        <end position="115"/>
    </location>
</feature>
<comment type="caution">
    <text evidence="2">The sequence shown here is derived from an EMBL/GenBank/DDBJ whole genome shotgun (WGS) entry which is preliminary data.</text>
</comment>
<dbReference type="Proteomes" id="UP000481583">
    <property type="component" value="Unassembled WGS sequence"/>
</dbReference>
<protein>
    <submittedName>
        <fullName evidence="2">Anti-sigma factor</fullName>
    </submittedName>
</protein>